<feature type="active site" description="Proton acceptor" evidence="13">
    <location>
        <position position="412"/>
    </location>
</feature>
<feature type="binding site" evidence="15">
    <location>
        <position position="598"/>
    </location>
    <ligand>
        <name>Ca(2+)</name>
        <dbReference type="ChEBI" id="CHEBI:29108"/>
        <label>2</label>
    </ligand>
</feature>
<feature type="disulfide bond" evidence="17">
    <location>
        <begin position="381"/>
        <end position="461"/>
    </location>
</feature>
<comment type="cofactor">
    <cofactor evidence="15">
        <name>heme b</name>
        <dbReference type="ChEBI" id="CHEBI:60344"/>
    </cofactor>
    <text evidence="15">Binds 1 heme b (iron(II)-protoporphyrin IX) group per subunit.</text>
</comment>
<comment type="caution">
    <text evidence="21">The sequence shown here is derived from an EMBL/GenBank/DDBJ whole genome shotgun (WGS) entry which is preliminary data.</text>
</comment>
<keyword evidence="8 15" id="KW-0408">Iron</keyword>
<dbReference type="FunFam" id="1.10.520.10:FF:000009">
    <property type="entry name" value="Peroxidase"/>
    <property type="match status" value="2"/>
</dbReference>
<keyword evidence="5 15" id="KW-0479">Metal-binding</keyword>
<feature type="site" description="Transition state stabilizer" evidence="16">
    <location>
        <position position="408"/>
    </location>
</feature>
<evidence type="ECO:0000256" key="12">
    <source>
        <dbReference type="ARBA" id="ARBA00023324"/>
    </source>
</evidence>
<evidence type="ECO:0000256" key="10">
    <source>
        <dbReference type="ARBA" id="ARBA00023180"/>
    </source>
</evidence>
<keyword evidence="18" id="KW-0812">Transmembrane</keyword>
<dbReference type="InterPro" id="IPR000823">
    <property type="entry name" value="Peroxidase_pln"/>
</dbReference>
<evidence type="ECO:0000256" key="4">
    <source>
        <dbReference type="ARBA" id="ARBA00022617"/>
    </source>
</evidence>
<keyword evidence="7" id="KW-0560">Oxidoreductase</keyword>
<evidence type="ECO:0000256" key="19">
    <source>
        <dbReference type="SAM" id="SignalP"/>
    </source>
</evidence>
<evidence type="ECO:0000259" key="20">
    <source>
        <dbReference type="PROSITE" id="PS50873"/>
    </source>
</evidence>
<feature type="binding site" evidence="15">
    <location>
        <position position="416"/>
    </location>
    <ligand>
        <name>Ca(2+)</name>
        <dbReference type="ChEBI" id="CHEBI:29108"/>
        <label>1</label>
    </ligand>
</feature>
<dbReference type="AlphaFoldDB" id="A0A199UZ16"/>
<feature type="signal peptide" evidence="19">
    <location>
        <begin position="1"/>
        <end position="26"/>
    </location>
</feature>
<feature type="binding site" evidence="15">
    <location>
        <position position="420"/>
    </location>
    <ligand>
        <name>Ca(2+)</name>
        <dbReference type="ChEBI" id="CHEBI:29108"/>
        <label>1</label>
    </ligand>
</feature>
<keyword evidence="12" id="KW-0376">Hydrogen peroxide</keyword>
<evidence type="ECO:0000313" key="21">
    <source>
        <dbReference type="EMBL" id="OAY70024.1"/>
    </source>
</evidence>
<feature type="binding site" evidence="15">
    <location>
        <position position="422"/>
    </location>
    <ligand>
        <name>Ca(2+)</name>
        <dbReference type="ChEBI" id="CHEBI:29108"/>
        <label>1</label>
    </ligand>
</feature>
<name>A0A199UZ16_ANACO</name>
<feature type="domain" description="Plant heme peroxidase family profile" evidence="20">
    <location>
        <begin position="27"/>
        <end position="330"/>
    </location>
</feature>
<dbReference type="GO" id="GO:0042744">
    <property type="term" value="P:hydrogen peroxide catabolic process"/>
    <property type="evidence" value="ECO:0007669"/>
    <property type="project" value="UniProtKB-KW"/>
</dbReference>
<dbReference type="Gene3D" id="1.10.520.10">
    <property type="match status" value="2"/>
</dbReference>
<dbReference type="PROSITE" id="PS00435">
    <property type="entry name" value="PEROXIDASE_1"/>
    <property type="match status" value="2"/>
</dbReference>
<accession>A0A199UZ16</accession>
<dbReference type="Gene3D" id="1.10.420.10">
    <property type="entry name" value="Peroxidase, domain 2"/>
    <property type="match status" value="2"/>
</dbReference>
<dbReference type="PANTHER" id="PTHR31388:SF270">
    <property type="entry name" value="PEROXIDASE 22-RELATED"/>
    <property type="match status" value="1"/>
</dbReference>
<evidence type="ECO:0000256" key="18">
    <source>
        <dbReference type="SAM" id="Phobius"/>
    </source>
</evidence>
<feature type="domain" description="Plant heme peroxidase family profile" evidence="20">
    <location>
        <begin position="371"/>
        <end position="667"/>
    </location>
</feature>
<dbReference type="EMBL" id="LSRQ01004110">
    <property type="protein sequence ID" value="OAY70024.1"/>
    <property type="molecule type" value="Genomic_DNA"/>
</dbReference>
<keyword evidence="6 15" id="KW-0106">Calcium</keyword>
<keyword evidence="4" id="KW-0349">Heme</keyword>
<evidence type="ECO:0000313" key="22">
    <source>
        <dbReference type="Proteomes" id="UP000092600"/>
    </source>
</evidence>
<dbReference type="Proteomes" id="UP000092600">
    <property type="component" value="Unassembled WGS sequence"/>
</dbReference>
<sequence>MSSYSSSISSTTLVIFFVLLLRGTEAQLSSDFYDHTCPDVYHIVRSVIKHAHKSDIRIYASLNRLHFHDCFVQGCDGSLLLDSSSTIVSEKNAIGNNNSLRGFPVVDAIKEALEHACPGVVSCADILALAAEASVELSGGPKWCVLLGRRDSTTANLTGAQNLPSPFDSLQALRSKFSAVGLNDTDLVALSGAHTFGRAQCGIFSYRLYNFSGTGQPDPTLNGDYRVQLQQNCPQNANFNRLNNLEPTMPDIFDYNYFLDIENNRGLLQSDQELLSAVDAVSTTAPIINSFASDQSTFFSNFAASMINMGNISPLTGDQGEIRKNCRVLVYWSYNKKKNKKKKMLSNYSASLSSVVLTIFAVLLLRGSEAQLSSTFYDRTCPNVSAIVTSVIKQAHQSDVRIYASLTRLFFHDCFVQGCDGSLFLDSTPTIQSEKSAPANNNSARGFPVVDNIKAAIENVCPGVVSCADILALASEASVDLSGGPSWSVLLGRRDSTTANLASAMNLPSPFDTLSKLRSKFSNVGLSDTDLVALSGAHTFGRAQCRFFNQRLYNFNNTGRPDPTLDTTYLATLQQSCPKNANLNGLNNLDPTTPNKFDKNYYSNVENKRGLLQSDQELLSSSDAASTTAPIVNSFASSKSTFFRAFATSMINMGNISPLTGSRGEIR</sequence>
<dbReference type="PROSITE" id="PS50873">
    <property type="entry name" value="PEROXIDASE_4"/>
    <property type="match status" value="2"/>
</dbReference>
<keyword evidence="11" id="KW-0873">Pyrrolidone carboxylic acid</keyword>
<feature type="binding site" evidence="15">
    <location>
        <position position="434"/>
    </location>
    <ligand>
        <name>Ca(2+)</name>
        <dbReference type="ChEBI" id="CHEBI:29108"/>
        <label>1</label>
    </ligand>
</feature>
<reference evidence="21 22" key="1">
    <citation type="journal article" date="2016" name="DNA Res.">
        <title>The draft genome of MD-2 pineapple using hybrid error correction of long reads.</title>
        <authorList>
            <person name="Redwan R.M."/>
            <person name="Saidin A."/>
            <person name="Kumar S.V."/>
        </authorList>
    </citation>
    <scope>NUCLEOTIDE SEQUENCE [LARGE SCALE GENOMIC DNA]</scope>
    <source>
        <strain evidence="22">cv. MD2</strain>
        <tissue evidence="21">Leaf</tissue>
    </source>
</reference>
<evidence type="ECO:0000256" key="17">
    <source>
        <dbReference type="PIRSR" id="PIRSR600823-5"/>
    </source>
</evidence>
<dbReference type="GO" id="GO:0020037">
    <property type="term" value="F:heme binding"/>
    <property type="evidence" value="ECO:0007669"/>
    <property type="project" value="InterPro"/>
</dbReference>
<feature type="binding site" evidence="14">
    <location>
        <position position="508"/>
    </location>
    <ligand>
        <name>substrate</name>
    </ligand>
</feature>
<evidence type="ECO:0000256" key="6">
    <source>
        <dbReference type="ARBA" id="ARBA00022837"/>
    </source>
</evidence>
<feature type="binding site" evidence="15">
    <location>
        <position position="593"/>
    </location>
    <ligand>
        <name>Ca(2+)</name>
        <dbReference type="ChEBI" id="CHEBI:29108"/>
        <label>2</label>
    </ligand>
</feature>
<protein>
    <submittedName>
        <fullName evidence="21">Peroxidase 54</fullName>
    </submittedName>
</protein>
<dbReference type="FunFam" id="1.10.420.10:FF:000001">
    <property type="entry name" value="Peroxidase"/>
    <property type="match status" value="2"/>
</dbReference>
<dbReference type="PRINTS" id="PR00458">
    <property type="entry name" value="PEROXIDASE"/>
</dbReference>
<proteinExistence type="inferred from homology"/>
<comment type="similarity">
    <text evidence="2">Belongs to the peroxidase family. Ascorbate peroxidase subfamily.</text>
</comment>
<evidence type="ECO:0000256" key="13">
    <source>
        <dbReference type="PIRSR" id="PIRSR600823-1"/>
    </source>
</evidence>
<evidence type="ECO:0000256" key="5">
    <source>
        <dbReference type="ARBA" id="ARBA00022723"/>
    </source>
</evidence>
<comment type="cofactor">
    <cofactor evidence="15">
        <name>Ca(2+)</name>
        <dbReference type="ChEBI" id="CHEBI:29108"/>
    </cofactor>
    <text evidence="15">Binds 2 calcium ions per subunit.</text>
</comment>
<dbReference type="GO" id="GO:0140825">
    <property type="term" value="F:lactoperoxidase activity"/>
    <property type="evidence" value="ECO:0007669"/>
    <property type="project" value="UniProtKB-EC"/>
</dbReference>
<keyword evidence="18" id="KW-1133">Transmembrane helix</keyword>
<dbReference type="GO" id="GO:0006979">
    <property type="term" value="P:response to oxidative stress"/>
    <property type="evidence" value="ECO:0007669"/>
    <property type="project" value="InterPro"/>
</dbReference>
<evidence type="ECO:0000256" key="9">
    <source>
        <dbReference type="ARBA" id="ARBA00023157"/>
    </source>
</evidence>
<feature type="transmembrane region" description="Helical" evidence="18">
    <location>
        <begin position="345"/>
        <end position="365"/>
    </location>
</feature>
<evidence type="ECO:0000256" key="11">
    <source>
        <dbReference type="ARBA" id="ARBA00023283"/>
    </source>
</evidence>
<feature type="disulfide bond" evidence="17">
    <location>
        <begin position="414"/>
        <end position="419"/>
    </location>
</feature>
<gene>
    <name evidence="21" type="ORF">ACMD2_06582</name>
</gene>
<keyword evidence="19" id="KW-0732">Signal</keyword>
<dbReference type="InterPro" id="IPR010255">
    <property type="entry name" value="Haem_peroxidase_sf"/>
</dbReference>
<feature type="binding site" description="axial binding residue" evidence="15">
    <location>
        <position position="538"/>
    </location>
    <ligand>
        <name>heme b</name>
        <dbReference type="ChEBI" id="CHEBI:60344"/>
    </ligand>
    <ligandPart>
        <name>Fe</name>
        <dbReference type="ChEBI" id="CHEBI:18248"/>
    </ligandPart>
</feature>
<dbReference type="PRINTS" id="PR00461">
    <property type="entry name" value="PLPEROXIDASE"/>
</dbReference>
<dbReference type="STRING" id="4615.A0A199UZ16"/>
<keyword evidence="18" id="KW-0472">Membrane</keyword>
<organism evidence="21 22">
    <name type="scientific">Ananas comosus</name>
    <name type="common">Pineapple</name>
    <name type="synonym">Ananas ananas</name>
    <dbReference type="NCBI Taxonomy" id="4615"/>
    <lineage>
        <taxon>Eukaryota</taxon>
        <taxon>Viridiplantae</taxon>
        <taxon>Streptophyta</taxon>
        <taxon>Embryophyta</taxon>
        <taxon>Tracheophyta</taxon>
        <taxon>Spermatophyta</taxon>
        <taxon>Magnoliopsida</taxon>
        <taxon>Liliopsida</taxon>
        <taxon>Poales</taxon>
        <taxon>Bromeliaceae</taxon>
        <taxon>Bromelioideae</taxon>
        <taxon>Ananas</taxon>
    </lineage>
</organism>
<dbReference type="CDD" id="cd00693">
    <property type="entry name" value="secretory_peroxidase"/>
    <property type="match status" value="2"/>
</dbReference>
<evidence type="ECO:0000256" key="15">
    <source>
        <dbReference type="PIRSR" id="PIRSR600823-3"/>
    </source>
</evidence>
<evidence type="ECO:0000256" key="2">
    <source>
        <dbReference type="ARBA" id="ARBA00006873"/>
    </source>
</evidence>
<feature type="non-terminal residue" evidence="21">
    <location>
        <position position="667"/>
    </location>
</feature>
<feature type="chain" id="PRO_5008508196" evidence="19">
    <location>
        <begin position="27"/>
        <end position="667"/>
    </location>
</feature>
<feature type="disulfide bond" evidence="17">
    <location>
        <begin position="545"/>
        <end position="577"/>
    </location>
</feature>
<keyword evidence="3 21" id="KW-0575">Peroxidase</keyword>
<evidence type="ECO:0000256" key="8">
    <source>
        <dbReference type="ARBA" id="ARBA00023004"/>
    </source>
</evidence>
<keyword evidence="10" id="KW-0325">Glycoprotein</keyword>
<dbReference type="InterPro" id="IPR002016">
    <property type="entry name" value="Haem_peroxidase"/>
</dbReference>
<comment type="catalytic activity">
    <reaction evidence="1">
        <text>2 a phenolic donor + H2O2 = 2 a phenolic radical donor + 2 H2O</text>
        <dbReference type="Rhea" id="RHEA:56136"/>
        <dbReference type="ChEBI" id="CHEBI:15377"/>
        <dbReference type="ChEBI" id="CHEBI:16240"/>
        <dbReference type="ChEBI" id="CHEBI:139520"/>
        <dbReference type="ChEBI" id="CHEBI:139521"/>
        <dbReference type="EC" id="1.11.1.7"/>
    </reaction>
</comment>
<evidence type="ECO:0000256" key="16">
    <source>
        <dbReference type="PIRSR" id="PIRSR600823-4"/>
    </source>
</evidence>
<evidence type="ECO:0000256" key="14">
    <source>
        <dbReference type="PIRSR" id="PIRSR600823-2"/>
    </source>
</evidence>
<dbReference type="InterPro" id="IPR033905">
    <property type="entry name" value="Secretory_peroxidase"/>
</dbReference>
<dbReference type="SUPFAM" id="SSF48113">
    <property type="entry name" value="Heme-dependent peroxidases"/>
    <property type="match status" value="2"/>
</dbReference>
<feature type="binding site" evidence="15">
    <location>
        <position position="413"/>
    </location>
    <ligand>
        <name>Ca(2+)</name>
        <dbReference type="ChEBI" id="CHEBI:29108"/>
        <label>1</label>
    </ligand>
</feature>
<dbReference type="Pfam" id="PF00141">
    <property type="entry name" value="peroxidase"/>
    <property type="match status" value="2"/>
</dbReference>
<dbReference type="GO" id="GO:0046872">
    <property type="term" value="F:metal ion binding"/>
    <property type="evidence" value="ECO:0007669"/>
    <property type="project" value="UniProtKB-KW"/>
</dbReference>
<evidence type="ECO:0000256" key="1">
    <source>
        <dbReference type="ARBA" id="ARBA00000189"/>
    </source>
</evidence>
<feature type="binding site" evidence="15">
    <location>
        <position position="539"/>
    </location>
    <ligand>
        <name>Ca(2+)</name>
        <dbReference type="ChEBI" id="CHEBI:29108"/>
        <label>2</label>
    </ligand>
</feature>
<feature type="binding site" evidence="15">
    <location>
        <position position="418"/>
    </location>
    <ligand>
        <name>Ca(2+)</name>
        <dbReference type="ChEBI" id="CHEBI:29108"/>
        <label>1</label>
    </ligand>
</feature>
<evidence type="ECO:0000256" key="3">
    <source>
        <dbReference type="ARBA" id="ARBA00022559"/>
    </source>
</evidence>
<dbReference type="PANTHER" id="PTHR31388">
    <property type="entry name" value="PEROXIDASE 72-RELATED"/>
    <property type="match status" value="1"/>
</dbReference>
<feature type="binding site" evidence="15">
    <location>
        <position position="590"/>
    </location>
    <ligand>
        <name>Ca(2+)</name>
        <dbReference type="ChEBI" id="CHEBI:29108"/>
        <label>2</label>
    </ligand>
</feature>
<dbReference type="InterPro" id="IPR019793">
    <property type="entry name" value="Peroxidases_heam-ligand_BS"/>
</dbReference>
<keyword evidence="9 17" id="KW-1015">Disulfide bond</keyword>
<evidence type="ECO:0000256" key="7">
    <source>
        <dbReference type="ARBA" id="ARBA00023002"/>
    </source>
</evidence>